<evidence type="ECO:0000256" key="9">
    <source>
        <dbReference type="SAM" id="Phobius"/>
    </source>
</evidence>
<feature type="transmembrane region" description="Helical" evidence="9">
    <location>
        <begin position="136"/>
        <end position="157"/>
    </location>
</feature>
<gene>
    <name evidence="11" type="primary">Or52n2_0</name>
    <name evidence="11" type="ORF">GTO96_0012646</name>
</gene>
<dbReference type="PANTHER" id="PTHR26453">
    <property type="entry name" value="OLFACTORY RECEPTOR"/>
    <property type="match status" value="1"/>
</dbReference>
<keyword evidence="2" id="KW-1003">Cell membrane</keyword>
<evidence type="ECO:0000256" key="7">
    <source>
        <dbReference type="ARBA" id="ARBA00023136"/>
    </source>
</evidence>
<feature type="transmembrane region" description="Helical" evidence="9">
    <location>
        <begin position="81"/>
        <end position="103"/>
    </location>
</feature>
<feature type="non-terminal residue" evidence="11">
    <location>
        <position position="277"/>
    </location>
</feature>
<dbReference type="PRINTS" id="PR00237">
    <property type="entry name" value="GPCRRHODOPSN"/>
</dbReference>
<feature type="non-terminal residue" evidence="11">
    <location>
        <position position="1"/>
    </location>
</feature>
<comment type="subcellular location">
    <subcellularLocation>
        <location evidence="1">Cell membrane</location>
        <topology evidence="1">Multi-pass membrane protein</topology>
    </subcellularLocation>
</comment>
<comment type="caution">
    <text evidence="11">The sequence shown here is derived from an EMBL/GenBank/DDBJ whole genome shotgun (WGS) entry which is preliminary data.</text>
</comment>
<keyword evidence="6 9" id="KW-1133">Transmembrane helix</keyword>
<accession>A0A8X8BGH1</accession>
<keyword evidence="8" id="KW-0807">Transducer</keyword>
<dbReference type="EMBL" id="JAATIS010008602">
    <property type="protein sequence ID" value="KAG2457093.1"/>
    <property type="molecule type" value="Genomic_DNA"/>
</dbReference>
<dbReference type="Pfam" id="PF13853">
    <property type="entry name" value="7tm_4"/>
    <property type="match status" value="1"/>
</dbReference>
<dbReference type="PRINTS" id="PR00245">
    <property type="entry name" value="OLFACTORYR"/>
</dbReference>
<keyword evidence="3" id="KW-0716">Sensory transduction</keyword>
<evidence type="ECO:0000256" key="3">
    <source>
        <dbReference type="ARBA" id="ARBA00022606"/>
    </source>
</evidence>
<name>A0A8X8BGH1_POLSE</name>
<proteinExistence type="predicted"/>
<evidence type="ECO:0000256" key="5">
    <source>
        <dbReference type="ARBA" id="ARBA00022725"/>
    </source>
</evidence>
<sequence>MYLFIGTLAFFDLLNSSNVNPKMVAVILDSSVILYGLCFFQMILRCHLEMSESFLFALMACDRYVAVVYPLRYPTLITNKVVWMGILLLNITSIVLLLPYMFFAAELSFCRGNVLPYCFCDYVTMVHVSCNEDPKYLLTLSSTVTMVGIVPLTIILFSYIRIVKAALKISSVDGKRKVFSTCLTHLIVMGLFYFPLLVSYGLPGIGVRLSNEAYSVMVKDCAYGEEDEMVRVVFDTNSAKLREKVLSARTLNTAMDIARDGTSTAGNLRCMYTEWLT</sequence>
<dbReference type="AlphaFoldDB" id="A0A8X8BGH1"/>
<evidence type="ECO:0000256" key="1">
    <source>
        <dbReference type="ARBA" id="ARBA00004651"/>
    </source>
</evidence>
<evidence type="ECO:0000256" key="4">
    <source>
        <dbReference type="ARBA" id="ARBA00022692"/>
    </source>
</evidence>
<keyword evidence="5" id="KW-0552">Olfaction</keyword>
<protein>
    <submittedName>
        <fullName evidence="11">O52N2 protein</fullName>
    </submittedName>
</protein>
<evidence type="ECO:0000256" key="8">
    <source>
        <dbReference type="ARBA" id="ARBA00023224"/>
    </source>
</evidence>
<keyword evidence="12" id="KW-1185">Reference proteome</keyword>
<dbReference type="GO" id="GO:0004930">
    <property type="term" value="F:G protein-coupled receptor activity"/>
    <property type="evidence" value="ECO:0007669"/>
    <property type="project" value="InterPro"/>
</dbReference>
<feature type="domain" description="G-protein coupled receptors family 1 profile" evidence="10">
    <location>
        <begin position="1"/>
        <end position="198"/>
    </location>
</feature>
<dbReference type="InterPro" id="IPR000276">
    <property type="entry name" value="GPCR_Rhodpsn"/>
</dbReference>
<dbReference type="GO" id="GO:0005886">
    <property type="term" value="C:plasma membrane"/>
    <property type="evidence" value="ECO:0007669"/>
    <property type="project" value="UniProtKB-SubCell"/>
</dbReference>
<keyword evidence="4 9" id="KW-0812">Transmembrane</keyword>
<feature type="transmembrane region" description="Helical" evidence="9">
    <location>
        <begin position="178"/>
        <end position="202"/>
    </location>
</feature>
<dbReference type="SUPFAM" id="SSF81321">
    <property type="entry name" value="Family A G protein-coupled receptor-like"/>
    <property type="match status" value="1"/>
</dbReference>
<evidence type="ECO:0000259" key="10">
    <source>
        <dbReference type="PROSITE" id="PS50262"/>
    </source>
</evidence>
<dbReference type="InterPro" id="IPR000725">
    <property type="entry name" value="Olfact_rcpt"/>
</dbReference>
<dbReference type="GO" id="GO:0004984">
    <property type="term" value="F:olfactory receptor activity"/>
    <property type="evidence" value="ECO:0007669"/>
    <property type="project" value="InterPro"/>
</dbReference>
<evidence type="ECO:0000313" key="11">
    <source>
        <dbReference type="EMBL" id="KAG2457093.1"/>
    </source>
</evidence>
<reference evidence="11 12" key="1">
    <citation type="journal article" date="2021" name="Cell">
        <title>Tracing the genetic footprints of vertebrate landing in non-teleost ray-finned fishes.</title>
        <authorList>
            <person name="Bi X."/>
            <person name="Wang K."/>
            <person name="Yang L."/>
            <person name="Pan H."/>
            <person name="Jiang H."/>
            <person name="Wei Q."/>
            <person name="Fang M."/>
            <person name="Yu H."/>
            <person name="Zhu C."/>
            <person name="Cai Y."/>
            <person name="He Y."/>
            <person name="Gan X."/>
            <person name="Zeng H."/>
            <person name="Yu D."/>
            <person name="Zhu Y."/>
            <person name="Jiang H."/>
            <person name="Qiu Q."/>
            <person name="Yang H."/>
            <person name="Zhang Y.E."/>
            <person name="Wang W."/>
            <person name="Zhu M."/>
            <person name="He S."/>
            <person name="Zhang G."/>
        </authorList>
    </citation>
    <scope>NUCLEOTIDE SEQUENCE [LARGE SCALE GENOMIC DNA]</scope>
    <source>
        <strain evidence="11">Bchr_013</strain>
    </source>
</reference>
<dbReference type="Proteomes" id="UP000886611">
    <property type="component" value="Unassembled WGS sequence"/>
</dbReference>
<keyword evidence="7 9" id="KW-0472">Membrane</keyword>
<evidence type="ECO:0000256" key="6">
    <source>
        <dbReference type="ARBA" id="ARBA00022989"/>
    </source>
</evidence>
<feature type="transmembrane region" description="Helical" evidence="9">
    <location>
        <begin position="26"/>
        <end position="44"/>
    </location>
</feature>
<evidence type="ECO:0000256" key="2">
    <source>
        <dbReference type="ARBA" id="ARBA00022475"/>
    </source>
</evidence>
<dbReference type="Gene3D" id="1.20.1070.10">
    <property type="entry name" value="Rhodopsin 7-helix transmembrane proteins"/>
    <property type="match status" value="1"/>
</dbReference>
<dbReference type="PROSITE" id="PS50262">
    <property type="entry name" value="G_PROTEIN_RECEP_F1_2"/>
    <property type="match status" value="1"/>
</dbReference>
<evidence type="ECO:0000313" key="12">
    <source>
        <dbReference type="Proteomes" id="UP000886611"/>
    </source>
</evidence>
<organism evidence="11 12">
    <name type="scientific">Polypterus senegalus</name>
    <name type="common">Senegal bichir</name>
    <dbReference type="NCBI Taxonomy" id="55291"/>
    <lineage>
        <taxon>Eukaryota</taxon>
        <taxon>Metazoa</taxon>
        <taxon>Chordata</taxon>
        <taxon>Craniata</taxon>
        <taxon>Vertebrata</taxon>
        <taxon>Euteleostomi</taxon>
        <taxon>Actinopterygii</taxon>
        <taxon>Polypteriformes</taxon>
        <taxon>Polypteridae</taxon>
        <taxon>Polypterus</taxon>
    </lineage>
</organism>
<dbReference type="InterPro" id="IPR017452">
    <property type="entry name" value="GPCR_Rhodpsn_7TM"/>
</dbReference>